<evidence type="ECO:0000256" key="1">
    <source>
        <dbReference type="ARBA" id="ARBA00022737"/>
    </source>
</evidence>
<dbReference type="EMBL" id="CAJJDP010000026">
    <property type="protein sequence ID" value="CAD8152352.1"/>
    <property type="molecule type" value="Genomic_DNA"/>
</dbReference>
<name>A0A8S1TM67_PAROT</name>
<keyword evidence="3" id="KW-1185">Reference proteome</keyword>
<dbReference type="Proteomes" id="UP000683925">
    <property type="component" value="Unassembled WGS sequence"/>
</dbReference>
<evidence type="ECO:0000313" key="2">
    <source>
        <dbReference type="EMBL" id="CAD8152352.1"/>
    </source>
</evidence>
<comment type="caution">
    <text evidence="2">The sequence shown here is derived from an EMBL/GenBank/DDBJ whole genome shotgun (WGS) entry which is preliminary data.</text>
</comment>
<proteinExistence type="predicted"/>
<dbReference type="PANTHER" id="PTHR43215">
    <property type="entry name" value="RADIAL SPOKE HEAD 1 HOMOLOG"/>
    <property type="match status" value="1"/>
</dbReference>
<keyword evidence="1" id="KW-0677">Repeat</keyword>
<accession>A0A8S1TM67</accession>
<sequence>MTQYQDEFQQQGLQFKCLQEINKGKIGEKRNLNVLNNAINVFFANQISMTKYMNMNKHFCITQNNKFQTIVSQNYRLIKFNDKLELQIIIRKTLIIKLQVFRFIRNVVKDQLSRFYDILEYKIQQKVRIIMNYQKKIEQFAQFSRLRPRIISLKSHDVIYIILTSNNNYIMGQCVCSETVPVISEISPLVYTQRAEVIKEPLAISDEPLIQDDIDKIQSQTKTRQTECSLVFEFNKPNCKVAMLTNELFLSSSQKVKELLDKLGPYEDEEVETSNHCVYELKNGSLYKGGWLEDQKSGKGNEIQKNGSLFEGQFYQGLANGRGRMIYCDGDYYIGDWVDDQHHGYGEYYHYDGSLYKGQWFQNLQHGQGFELFSDQSTYKGDFQFGKRSGEGIYKFNDGCMYEGEFRNNQFNGYGTFNWTDGRVYAGEWRNDKKDGKGKMIWADGTIYEGEYKNDKKHGFGTLRWPDNRQYSGQWEDGKQNGVGEYRNAQQGSRKGHWINGKRVLWFD</sequence>
<dbReference type="GO" id="GO:0005829">
    <property type="term" value="C:cytosol"/>
    <property type="evidence" value="ECO:0007669"/>
    <property type="project" value="TreeGrafter"/>
</dbReference>
<protein>
    <recommendedName>
        <fullName evidence="4">MORN repeat protein</fullName>
    </recommendedName>
</protein>
<evidence type="ECO:0008006" key="4">
    <source>
        <dbReference type="Google" id="ProtNLM"/>
    </source>
</evidence>
<gene>
    <name evidence="2" type="ORF">POCTA_138.1.T0260220</name>
</gene>
<dbReference type="AlphaFoldDB" id="A0A8S1TM67"/>
<evidence type="ECO:0000313" key="3">
    <source>
        <dbReference type="Proteomes" id="UP000683925"/>
    </source>
</evidence>
<organism evidence="2 3">
    <name type="scientific">Paramecium octaurelia</name>
    <dbReference type="NCBI Taxonomy" id="43137"/>
    <lineage>
        <taxon>Eukaryota</taxon>
        <taxon>Sar</taxon>
        <taxon>Alveolata</taxon>
        <taxon>Ciliophora</taxon>
        <taxon>Intramacronucleata</taxon>
        <taxon>Oligohymenophorea</taxon>
        <taxon>Peniculida</taxon>
        <taxon>Parameciidae</taxon>
        <taxon>Paramecium</taxon>
    </lineage>
</organism>
<reference evidence="2" key="1">
    <citation type="submission" date="2021-01" db="EMBL/GenBank/DDBJ databases">
        <authorList>
            <consortium name="Genoscope - CEA"/>
            <person name="William W."/>
        </authorList>
    </citation>
    <scope>NUCLEOTIDE SEQUENCE</scope>
</reference>
<dbReference type="OrthoDB" id="270720at2759"/>
<dbReference type="PANTHER" id="PTHR43215:SF14">
    <property type="entry name" value="RADIAL SPOKE HEAD 1 HOMOLOG"/>
    <property type="match status" value="1"/>
</dbReference>
<dbReference type="Pfam" id="PF02493">
    <property type="entry name" value="MORN"/>
    <property type="match status" value="9"/>
</dbReference>
<dbReference type="SMART" id="SM00698">
    <property type="entry name" value="MORN"/>
    <property type="match status" value="9"/>
</dbReference>
<dbReference type="InterPro" id="IPR003409">
    <property type="entry name" value="MORN"/>
</dbReference>
<dbReference type="OMA" id="RKGHWIN"/>